<name>A0A6J7SKH0_9ZZZZ</name>
<evidence type="ECO:0000313" key="10">
    <source>
        <dbReference type="EMBL" id="CAB5041476.1"/>
    </source>
</evidence>
<dbReference type="GO" id="GO:0005886">
    <property type="term" value="C:plasma membrane"/>
    <property type="evidence" value="ECO:0007669"/>
    <property type="project" value="UniProtKB-SubCell"/>
</dbReference>
<gene>
    <name evidence="9" type="ORF">UFOPK3495_00059</name>
    <name evidence="10" type="ORF">UFOPK4237_01323</name>
</gene>
<dbReference type="EMBL" id="CAFBPZ010000105">
    <property type="protein sequence ID" value="CAB5041476.1"/>
    <property type="molecule type" value="Genomic_DNA"/>
</dbReference>
<dbReference type="AlphaFoldDB" id="A0A6J7SKH0"/>
<dbReference type="Pfam" id="PF13396">
    <property type="entry name" value="PLDc_N"/>
    <property type="match status" value="1"/>
</dbReference>
<keyword evidence="3 7" id="KW-0812">Transmembrane</keyword>
<feature type="transmembrane region" description="Helical" evidence="7">
    <location>
        <begin position="5"/>
        <end position="23"/>
    </location>
</feature>
<dbReference type="EMBL" id="CAFBMC010000002">
    <property type="protein sequence ID" value="CAB4887652.1"/>
    <property type="molecule type" value="Genomic_DNA"/>
</dbReference>
<feature type="compositionally biased region" description="Basic residues" evidence="6">
    <location>
        <begin position="60"/>
        <end position="69"/>
    </location>
</feature>
<evidence type="ECO:0000259" key="8">
    <source>
        <dbReference type="Pfam" id="PF13396"/>
    </source>
</evidence>
<dbReference type="InterPro" id="IPR027379">
    <property type="entry name" value="CLS_N"/>
</dbReference>
<feature type="domain" description="Cardiolipin synthase N-terminal" evidence="8">
    <location>
        <begin position="12"/>
        <end position="57"/>
    </location>
</feature>
<evidence type="ECO:0000313" key="9">
    <source>
        <dbReference type="EMBL" id="CAB4887652.1"/>
    </source>
</evidence>
<protein>
    <submittedName>
        <fullName evidence="10">Unannotated protein</fullName>
    </submittedName>
</protein>
<accession>A0A6J7SKH0</accession>
<evidence type="ECO:0000256" key="7">
    <source>
        <dbReference type="SAM" id="Phobius"/>
    </source>
</evidence>
<keyword evidence="5 7" id="KW-0472">Membrane</keyword>
<evidence type="ECO:0000256" key="6">
    <source>
        <dbReference type="SAM" id="MobiDB-lite"/>
    </source>
</evidence>
<evidence type="ECO:0000256" key="2">
    <source>
        <dbReference type="ARBA" id="ARBA00022475"/>
    </source>
</evidence>
<evidence type="ECO:0000256" key="1">
    <source>
        <dbReference type="ARBA" id="ARBA00004651"/>
    </source>
</evidence>
<sequence>MLRVLGIIVVVALYIWFVVDVIQTPKSGIRNLPRGIWLLIVLLLPILGGLLWVAFGRAKPTKGKWRGRRGPLAPDDDPGFIAKLDEDEWRRKMRERREDQA</sequence>
<reference evidence="10" key="1">
    <citation type="submission" date="2020-05" db="EMBL/GenBank/DDBJ databases">
        <authorList>
            <person name="Chiriac C."/>
            <person name="Salcher M."/>
            <person name="Ghai R."/>
            <person name="Kavagutti S V."/>
        </authorList>
    </citation>
    <scope>NUCLEOTIDE SEQUENCE</scope>
</reference>
<evidence type="ECO:0000256" key="4">
    <source>
        <dbReference type="ARBA" id="ARBA00022989"/>
    </source>
</evidence>
<feature type="transmembrane region" description="Helical" evidence="7">
    <location>
        <begin position="35"/>
        <end position="55"/>
    </location>
</feature>
<proteinExistence type="predicted"/>
<comment type="subcellular location">
    <subcellularLocation>
        <location evidence="1">Cell membrane</location>
        <topology evidence="1">Multi-pass membrane protein</topology>
    </subcellularLocation>
</comment>
<evidence type="ECO:0000256" key="3">
    <source>
        <dbReference type="ARBA" id="ARBA00022692"/>
    </source>
</evidence>
<keyword evidence="4 7" id="KW-1133">Transmembrane helix</keyword>
<feature type="region of interest" description="Disordered" evidence="6">
    <location>
        <begin position="60"/>
        <end position="80"/>
    </location>
</feature>
<organism evidence="10">
    <name type="scientific">freshwater metagenome</name>
    <dbReference type="NCBI Taxonomy" id="449393"/>
    <lineage>
        <taxon>unclassified sequences</taxon>
        <taxon>metagenomes</taxon>
        <taxon>ecological metagenomes</taxon>
    </lineage>
</organism>
<keyword evidence="2" id="KW-1003">Cell membrane</keyword>
<evidence type="ECO:0000256" key="5">
    <source>
        <dbReference type="ARBA" id="ARBA00023136"/>
    </source>
</evidence>